<keyword evidence="2" id="KW-1185">Reference proteome</keyword>
<dbReference type="SUPFAM" id="SSF81301">
    <property type="entry name" value="Nucleotidyltransferase"/>
    <property type="match status" value="1"/>
</dbReference>
<sequence>MSKKRYEVEENEVSVVPFDTNWFVLFTEEARSLRNAINDIVHSIEHFGSTSVEGLDAKPIVDILVGTQSDVSLTEAHIEALAELDYEFLGEDGRRLGRFFFRKRGGNNFNVSFVPFDGDLWRDNIVLRDYLRAHPDEVRRYAAIKKAAAHTSPNSLLGYQNYKRSFVEEMKERARAWSGTI</sequence>
<accession>A0ABW9UCQ9</accession>
<dbReference type="Pfam" id="PF04229">
    <property type="entry name" value="GrpB"/>
    <property type="match status" value="1"/>
</dbReference>
<proteinExistence type="predicted"/>
<dbReference type="InterPro" id="IPR043519">
    <property type="entry name" value="NT_sf"/>
</dbReference>
<evidence type="ECO:0000313" key="1">
    <source>
        <dbReference type="EMBL" id="MVQ36523.1"/>
    </source>
</evidence>
<comment type="caution">
    <text evidence="1">The sequence shown here is derived from an EMBL/GenBank/DDBJ whole genome shotgun (WGS) entry which is preliminary data.</text>
</comment>
<dbReference type="PANTHER" id="PTHR34822">
    <property type="entry name" value="GRPB DOMAIN PROTEIN (AFU_ORTHOLOGUE AFUA_1G01530)"/>
    <property type="match status" value="1"/>
</dbReference>
<dbReference type="InterPro" id="IPR007344">
    <property type="entry name" value="GrpB/CoaE"/>
</dbReference>
<dbReference type="Proteomes" id="UP000467637">
    <property type="component" value="Unassembled WGS sequence"/>
</dbReference>
<evidence type="ECO:0000313" key="2">
    <source>
        <dbReference type="Proteomes" id="UP000467637"/>
    </source>
</evidence>
<dbReference type="PANTHER" id="PTHR34822:SF1">
    <property type="entry name" value="GRPB FAMILY PROTEIN"/>
    <property type="match status" value="1"/>
</dbReference>
<organism evidence="1 2">
    <name type="scientific">Paenibacillus anseongense</name>
    <dbReference type="NCBI Taxonomy" id="2682845"/>
    <lineage>
        <taxon>Bacteria</taxon>
        <taxon>Bacillati</taxon>
        <taxon>Bacillota</taxon>
        <taxon>Bacilli</taxon>
        <taxon>Bacillales</taxon>
        <taxon>Paenibacillaceae</taxon>
        <taxon>Paenibacillus</taxon>
    </lineage>
</organism>
<dbReference type="Gene3D" id="3.30.460.10">
    <property type="entry name" value="Beta Polymerase, domain 2"/>
    <property type="match status" value="1"/>
</dbReference>
<protein>
    <submittedName>
        <fullName evidence="1">GrpB family protein</fullName>
    </submittedName>
</protein>
<name>A0ABW9UCQ9_9BACL</name>
<gene>
    <name evidence="1" type="ORF">GON05_18095</name>
</gene>
<dbReference type="RefSeq" id="WP_157320578.1">
    <property type="nucleotide sequence ID" value="NZ_WSEM01000016.1"/>
</dbReference>
<reference evidence="1 2" key="1">
    <citation type="submission" date="2019-12" db="EMBL/GenBank/DDBJ databases">
        <authorList>
            <person name="Huq M.A."/>
        </authorList>
    </citation>
    <scope>NUCLEOTIDE SEQUENCE [LARGE SCALE GENOMIC DNA]</scope>
    <source>
        <strain evidence="1 2">MAH-34</strain>
    </source>
</reference>
<dbReference type="EMBL" id="WSEM01000016">
    <property type="protein sequence ID" value="MVQ36523.1"/>
    <property type="molecule type" value="Genomic_DNA"/>
</dbReference>